<dbReference type="InterPro" id="IPR027417">
    <property type="entry name" value="P-loop_NTPase"/>
</dbReference>
<dbReference type="Gene3D" id="3.30.420.240">
    <property type="match status" value="1"/>
</dbReference>
<dbReference type="PIRSF" id="PIRSF007056">
    <property type="entry name" value="UCP007056"/>
    <property type="match status" value="1"/>
</dbReference>
<protein>
    <recommendedName>
        <fullName evidence="3">Phage FluMu gp28-like protein</fullName>
    </recommendedName>
</protein>
<evidence type="ECO:0008006" key="3">
    <source>
        <dbReference type="Google" id="ProtNLM"/>
    </source>
</evidence>
<dbReference type="Gene3D" id="3.40.50.300">
    <property type="entry name" value="P-loop containing nucleotide triphosphate hydrolases"/>
    <property type="match status" value="1"/>
</dbReference>
<reference evidence="1" key="2">
    <citation type="submission" date="2020-09" db="EMBL/GenBank/DDBJ databases">
        <authorList>
            <person name="Sun Q."/>
            <person name="Zhou Y."/>
        </authorList>
    </citation>
    <scope>NUCLEOTIDE SEQUENCE</scope>
    <source>
        <strain evidence="1">CGMCC 1.12426</strain>
    </source>
</reference>
<name>A0A916X1N9_9HYPH</name>
<keyword evidence="2" id="KW-1185">Reference proteome</keyword>
<accession>A0A916X1N9</accession>
<dbReference type="AlphaFoldDB" id="A0A916X1N9"/>
<evidence type="ECO:0000313" key="1">
    <source>
        <dbReference type="EMBL" id="GGB55170.1"/>
    </source>
</evidence>
<organism evidence="1 2">
    <name type="scientific">Roseibium aquae</name>
    <dbReference type="NCBI Taxonomy" id="1323746"/>
    <lineage>
        <taxon>Bacteria</taxon>
        <taxon>Pseudomonadati</taxon>
        <taxon>Pseudomonadota</taxon>
        <taxon>Alphaproteobacteria</taxon>
        <taxon>Hyphomicrobiales</taxon>
        <taxon>Stappiaceae</taxon>
        <taxon>Roseibium</taxon>
    </lineage>
</organism>
<dbReference type="Proteomes" id="UP000605148">
    <property type="component" value="Unassembled WGS sequence"/>
</dbReference>
<gene>
    <name evidence="1" type="ORF">GCM10011316_29060</name>
</gene>
<sequence length="553" mass="61397">MSSPLTKADWTELRRASMTAIDRIADQVGLPNVLLGYQSRAVGLLESTAIRVLFIEKSRRIGMTWGLASYAVLRAAREKSAGGMDAMYISYSQEMTREFIDACAMWARAYAVAALSEDEFLFEDTDPADPAETRHIQAFRIRFASGFEILALSSAPRSLRGKQGVVIIDEAAFVDQLAELLKAALAFLMWGGQVVVCSTHDGSDNPFNIAVQDILAGRSKYAHLRVDLDDALKDGLYERICLVQGRAWSPEGEAAFRQDIIDFYGEGADEELFCIPAMGSGTWLAAPLIEARMTADAPVLRLDLPRDFLHLDRLAQRILVAPFRDALEAVLEDLDLSPLYAFGFDFGRVSDLTVGCLLSIDKRLTRREVLSFELRGVPGEEQKAIVKAVLSAVQTRLVGAAFDATGMGWTVAEDMGRRFGLREDPEGAGLVMAVHFSETWYRLEMPPLKAAFEDETLFLGRDADHLSDLRAVKLIRGIPRVPPVREGEKGKKRHGDYAIALALAHFASRMQWREFGYEPVPHSPSRFEERGAEDRDSLDGAFRLAGSRRKGLW</sequence>
<dbReference type="Pfam" id="PF03237">
    <property type="entry name" value="Terminase_6N"/>
    <property type="match status" value="1"/>
</dbReference>
<dbReference type="InterPro" id="IPR012036">
    <property type="entry name" value="Phage_Mu_Gp28"/>
</dbReference>
<dbReference type="EMBL" id="BMFA01000008">
    <property type="protein sequence ID" value="GGB55170.1"/>
    <property type="molecule type" value="Genomic_DNA"/>
</dbReference>
<evidence type="ECO:0000313" key="2">
    <source>
        <dbReference type="Proteomes" id="UP000605148"/>
    </source>
</evidence>
<dbReference type="OrthoDB" id="9801658at2"/>
<reference evidence="1" key="1">
    <citation type="journal article" date="2014" name="Int. J. Syst. Evol. Microbiol.">
        <title>Complete genome sequence of Corynebacterium casei LMG S-19264T (=DSM 44701T), isolated from a smear-ripened cheese.</title>
        <authorList>
            <consortium name="US DOE Joint Genome Institute (JGI-PGF)"/>
            <person name="Walter F."/>
            <person name="Albersmeier A."/>
            <person name="Kalinowski J."/>
            <person name="Ruckert C."/>
        </authorList>
    </citation>
    <scope>NUCLEOTIDE SEQUENCE</scope>
    <source>
        <strain evidence="1">CGMCC 1.12426</strain>
    </source>
</reference>
<dbReference type="RefSeq" id="WP_150497754.1">
    <property type="nucleotide sequence ID" value="NZ_BMFA01000008.1"/>
</dbReference>
<proteinExistence type="predicted"/>
<comment type="caution">
    <text evidence="1">The sequence shown here is derived from an EMBL/GenBank/DDBJ whole genome shotgun (WGS) entry which is preliminary data.</text>
</comment>